<dbReference type="EMBL" id="JAFLNM010000006">
    <property type="protein sequence ID" value="MBO0343578.1"/>
    <property type="molecule type" value="Genomic_DNA"/>
</dbReference>
<name>A0ABS3FK49_9FLAO</name>
<sequence>MSACVRKSDSKKQDEAATPQRIDVVAVLDTIWEMEQTPIRKRDSAFHKYGGESEEYKKYQADYKKNHKVNEEKIAEILKDGWPKLEVIGEQGNLTICNVLQHSSPEIRLKYLPLMRQATKNKQLSPWLLARTEDRIATDRGELQIYGGQIKYYPETNTFDVWPIADPENVDKRRAEIGLEPMAEYLQNRRFPLEWNLENQIKRTAVFKSKSIKEQ</sequence>
<reference evidence="1 2" key="1">
    <citation type="submission" date="2021-03" db="EMBL/GenBank/DDBJ databases">
        <title>Muricauda lutimaris sp. nov. and Muricauda ruestringensis sp. nov, two marine members of the Flavobacteriaceae isolated from deep sea sediments of Western Pacific.</title>
        <authorList>
            <person name="Zhao S."/>
            <person name="Liu R."/>
        </authorList>
    </citation>
    <scope>NUCLEOTIDE SEQUENCE [LARGE SCALE GENOMIC DNA]</scope>
    <source>
        <strain evidence="1 2">BC31-3-A3</strain>
    </source>
</reference>
<accession>A0ABS3FK49</accession>
<evidence type="ECO:0000313" key="2">
    <source>
        <dbReference type="Proteomes" id="UP000664807"/>
    </source>
</evidence>
<protein>
    <submittedName>
        <fullName evidence="1">Uncharacterized protein</fullName>
    </submittedName>
</protein>
<comment type="caution">
    <text evidence="1">The sequence shown here is derived from an EMBL/GenBank/DDBJ whole genome shotgun (WGS) entry which is preliminary data.</text>
</comment>
<proteinExistence type="predicted"/>
<evidence type="ECO:0000313" key="1">
    <source>
        <dbReference type="EMBL" id="MBO0343578.1"/>
    </source>
</evidence>
<dbReference type="Pfam" id="PF20329">
    <property type="entry name" value="DUF6624"/>
    <property type="match status" value="1"/>
</dbReference>
<keyword evidence="2" id="KW-1185">Reference proteome</keyword>
<dbReference type="InterPro" id="IPR046732">
    <property type="entry name" value="DUF6624"/>
</dbReference>
<gene>
    <name evidence="1" type="ORF">J0654_18140</name>
</gene>
<dbReference type="Proteomes" id="UP000664807">
    <property type="component" value="Unassembled WGS sequence"/>
</dbReference>
<organism evidence="1 2">
    <name type="scientific">Flagellimonas profundi</name>
    <dbReference type="NCBI Taxonomy" id="2915620"/>
    <lineage>
        <taxon>Bacteria</taxon>
        <taxon>Pseudomonadati</taxon>
        <taxon>Bacteroidota</taxon>
        <taxon>Flavobacteriia</taxon>
        <taxon>Flavobacteriales</taxon>
        <taxon>Flavobacteriaceae</taxon>
        <taxon>Flagellimonas</taxon>
    </lineage>
</organism>